<dbReference type="Pfam" id="PF00440">
    <property type="entry name" value="TetR_N"/>
    <property type="match status" value="1"/>
</dbReference>
<dbReference type="PRINTS" id="PR00455">
    <property type="entry name" value="HTHTETR"/>
</dbReference>
<feature type="domain" description="HTH tetR-type" evidence="5">
    <location>
        <begin position="9"/>
        <end position="69"/>
    </location>
</feature>
<keyword evidence="3" id="KW-0804">Transcription</keyword>
<dbReference type="InterPro" id="IPR036271">
    <property type="entry name" value="Tet_transcr_reg_TetR-rel_C_sf"/>
</dbReference>
<dbReference type="PROSITE" id="PS50977">
    <property type="entry name" value="HTH_TETR_2"/>
    <property type="match status" value="1"/>
</dbReference>
<protein>
    <submittedName>
        <fullName evidence="6">TetR/AcrR family transcriptional regulator</fullName>
    </submittedName>
</protein>
<dbReference type="GO" id="GO:0003677">
    <property type="term" value="F:DNA binding"/>
    <property type="evidence" value="ECO:0007669"/>
    <property type="project" value="UniProtKB-UniRule"/>
</dbReference>
<proteinExistence type="predicted"/>
<evidence type="ECO:0000256" key="4">
    <source>
        <dbReference type="PROSITE-ProRule" id="PRU00335"/>
    </source>
</evidence>
<evidence type="ECO:0000313" key="6">
    <source>
        <dbReference type="EMBL" id="MBW8727999.1"/>
    </source>
</evidence>
<evidence type="ECO:0000259" key="5">
    <source>
        <dbReference type="PROSITE" id="PS50977"/>
    </source>
</evidence>
<keyword evidence="1" id="KW-0805">Transcription regulation</keyword>
<dbReference type="PANTHER" id="PTHR47506:SF7">
    <property type="entry name" value="TRANSCRIPTIONAL REGULATORY PROTEIN"/>
    <property type="match status" value="1"/>
</dbReference>
<feature type="DNA-binding region" description="H-T-H motif" evidence="4">
    <location>
        <begin position="32"/>
        <end position="51"/>
    </location>
</feature>
<dbReference type="AlphaFoldDB" id="A0A952FTK7"/>
<dbReference type="SUPFAM" id="SSF46689">
    <property type="entry name" value="Homeodomain-like"/>
    <property type="match status" value="1"/>
</dbReference>
<dbReference type="InterPro" id="IPR001647">
    <property type="entry name" value="HTH_TetR"/>
</dbReference>
<sequence length="201" mass="20824">MGHSRQDKAASHDRIVRIAAGRFREAGVGGLSVAELMQEAGLTHGGFYRHFGSRDELVAEALEEALAQSRASVAAAREAGAGYAAIVSDYVSAKHRDTPGLGCAVAALASEAGRLQDRPREAFARHVESSAETFLALLRQTNPAATRADALLAISAMAGAVALARGVSDPALSDEILQGVRERLVALARPDREAAGGDAAA</sequence>
<dbReference type="EMBL" id="JAEKLZ010000336">
    <property type="protein sequence ID" value="MBW8727999.1"/>
    <property type="molecule type" value="Genomic_DNA"/>
</dbReference>
<evidence type="ECO:0000313" key="7">
    <source>
        <dbReference type="Proteomes" id="UP000700706"/>
    </source>
</evidence>
<dbReference type="Gene3D" id="1.10.10.60">
    <property type="entry name" value="Homeodomain-like"/>
    <property type="match status" value="1"/>
</dbReference>
<gene>
    <name evidence="6" type="ORF">JF625_23005</name>
</gene>
<comment type="caution">
    <text evidence="6">The sequence shown here is derived from an EMBL/GenBank/DDBJ whole genome shotgun (WGS) entry which is preliminary data.</text>
</comment>
<dbReference type="InterPro" id="IPR009057">
    <property type="entry name" value="Homeodomain-like_sf"/>
</dbReference>
<reference evidence="6" key="1">
    <citation type="submission" date="2020-06" db="EMBL/GenBank/DDBJ databases">
        <title>Stable isotope informed genome-resolved metagenomics uncovers potential trophic interactions in rhizosphere soil.</title>
        <authorList>
            <person name="Starr E.P."/>
            <person name="Shi S."/>
            <person name="Blazewicz S.J."/>
            <person name="Koch B.J."/>
            <person name="Probst A.J."/>
            <person name="Hungate B.A."/>
            <person name="Pett-Ridge J."/>
            <person name="Firestone M.K."/>
            <person name="Banfield J.F."/>
        </authorList>
    </citation>
    <scope>NUCLEOTIDE SEQUENCE</scope>
    <source>
        <strain evidence="6">YM_69_17</strain>
    </source>
</reference>
<evidence type="ECO:0000256" key="2">
    <source>
        <dbReference type="ARBA" id="ARBA00023125"/>
    </source>
</evidence>
<name>A0A952FTK7_9PROT</name>
<dbReference type="PANTHER" id="PTHR47506">
    <property type="entry name" value="TRANSCRIPTIONAL REGULATORY PROTEIN"/>
    <property type="match status" value="1"/>
</dbReference>
<organism evidence="6 7">
    <name type="scientific">Inquilinus limosus</name>
    <dbReference type="NCBI Taxonomy" id="171674"/>
    <lineage>
        <taxon>Bacteria</taxon>
        <taxon>Pseudomonadati</taxon>
        <taxon>Pseudomonadota</taxon>
        <taxon>Alphaproteobacteria</taxon>
        <taxon>Rhodospirillales</taxon>
        <taxon>Rhodospirillaceae</taxon>
        <taxon>Inquilinus</taxon>
    </lineage>
</organism>
<dbReference type="Gene3D" id="1.10.357.10">
    <property type="entry name" value="Tetracycline Repressor, domain 2"/>
    <property type="match status" value="1"/>
</dbReference>
<dbReference type="Proteomes" id="UP000700706">
    <property type="component" value="Unassembled WGS sequence"/>
</dbReference>
<accession>A0A952FTK7</accession>
<keyword evidence="2 4" id="KW-0238">DNA-binding</keyword>
<evidence type="ECO:0000256" key="1">
    <source>
        <dbReference type="ARBA" id="ARBA00023015"/>
    </source>
</evidence>
<evidence type="ECO:0000256" key="3">
    <source>
        <dbReference type="ARBA" id="ARBA00023163"/>
    </source>
</evidence>
<dbReference type="SUPFAM" id="SSF48498">
    <property type="entry name" value="Tetracyclin repressor-like, C-terminal domain"/>
    <property type="match status" value="1"/>
</dbReference>